<proteinExistence type="predicted"/>
<keyword evidence="2 5" id="KW-0067">ATP-binding</keyword>
<organism evidence="5 7">
    <name type="scientific">Alkalihalobacillus alcalophilus ATCC 27647 = CGMCC 1.3604</name>
    <dbReference type="NCBI Taxonomy" id="1218173"/>
    <lineage>
        <taxon>Bacteria</taxon>
        <taxon>Bacillati</taxon>
        <taxon>Bacillota</taxon>
        <taxon>Bacilli</taxon>
        <taxon>Bacillales</taxon>
        <taxon>Bacillaceae</taxon>
        <taxon>Alkalihalobacillus</taxon>
    </lineage>
</organism>
<evidence type="ECO:0000256" key="1">
    <source>
        <dbReference type="ARBA" id="ARBA00022741"/>
    </source>
</evidence>
<dbReference type="PANTHER" id="PTHR43158">
    <property type="entry name" value="SKFA PEPTIDE EXPORT ATP-BINDING PROTEIN SKFE"/>
    <property type="match status" value="1"/>
</dbReference>
<dbReference type="AlphaFoldDB" id="J8TBA7"/>
<dbReference type="Pfam" id="PF00005">
    <property type="entry name" value="ABC_tran"/>
    <property type="match status" value="1"/>
</dbReference>
<dbReference type="Proteomes" id="UP000297014">
    <property type="component" value="Unassembled WGS sequence"/>
</dbReference>
<accession>J8TBA7</accession>
<reference evidence="5 7" key="2">
    <citation type="journal article" date="2014" name="Genome Announc.">
        <title>Draft Genome Sequence of Bacillus alcalophilus AV1934, a Classic Alkaliphile Isolated from Human Feces in 1934.</title>
        <authorList>
            <person name="Attie O."/>
            <person name="Jayaprakash A."/>
            <person name="Shah H."/>
            <person name="Paulsen I.T."/>
            <person name="Morino M."/>
            <person name="Takahashi Y."/>
            <person name="Narumi I."/>
            <person name="Sachidanandam R."/>
            <person name="Satoh K."/>
            <person name="Ito M."/>
            <person name="Krulwich T.A."/>
        </authorList>
    </citation>
    <scope>NUCLEOTIDE SEQUENCE [LARGE SCALE GENOMIC DNA]</scope>
    <source>
        <strain evidence="5 7">AV1934</strain>
    </source>
</reference>
<dbReference type="PROSITE" id="PS50893">
    <property type="entry name" value="ABC_TRANSPORTER_2"/>
    <property type="match status" value="1"/>
</dbReference>
<dbReference type="Gene3D" id="3.40.50.300">
    <property type="entry name" value="P-loop containing nucleotide triphosphate hydrolases"/>
    <property type="match status" value="1"/>
</dbReference>
<dbReference type="GO" id="GO:0005524">
    <property type="term" value="F:ATP binding"/>
    <property type="evidence" value="ECO:0007669"/>
    <property type="project" value="UniProtKB-KW"/>
</dbReference>
<evidence type="ECO:0000313" key="6">
    <source>
        <dbReference type="EMBL" id="THG92073.1"/>
    </source>
</evidence>
<evidence type="ECO:0000256" key="2">
    <source>
        <dbReference type="ARBA" id="ARBA00022840"/>
    </source>
</evidence>
<reference evidence="6 8" key="3">
    <citation type="submission" date="2014-01" db="EMBL/GenBank/DDBJ databases">
        <title>Draft genome sequencing of Bacillus alcalophilus CGMCC 1.3604.</title>
        <authorList>
            <person name="Yang J."/>
            <person name="Diao L."/>
            <person name="Yang S."/>
        </authorList>
    </citation>
    <scope>NUCLEOTIDE SEQUENCE [LARGE SCALE GENOMIC DNA]</scope>
    <source>
        <strain evidence="6 8">CGMCC 1.3604</strain>
    </source>
</reference>
<dbReference type="InterPro" id="IPR017871">
    <property type="entry name" value="ABC_transporter-like_CS"/>
</dbReference>
<dbReference type="InterPro" id="IPR003439">
    <property type="entry name" value="ABC_transporter-like_ATP-bd"/>
</dbReference>
<name>J8TBA7_ALKAL</name>
<dbReference type="EMBL" id="JX399358">
    <property type="protein sequence ID" value="AFV25781.1"/>
    <property type="molecule type" value="Genomic_DNA"/>
</dbReference>
<sequence length="293" mass="33489">MLKIENLSFYYGPSLALNEVNLFEGEPIIAGLWGRNGAGKTTLMKLLSGQEKPTSGQLLVNGIAPYNHSETMKHVTYMQENHPFSELWNVDDALRFGSYFNENWDQAFAEEMVELFELPRKKKIRKFSKGMQTMIKIVIGLASKAPITIFDEPTNGLDAHMRKVFYQLLLDTYEDHPRLIILSSHHIDEIEPLCEKIAIIDKQTVSDYVETEELNRKGILLTGQKEQVESLIIGEHVLETKTLGNQIHVMVDIPFTEKWKERASEAGVKIEKAPLQDYLVQITQKERKEANVS</sequence>
<dbReference type="InterPro" id="IPR027417">
    <property type="entry name" value="P-loop_NTPase"/>
</dbReference>
<dbReference type="SUPFAM" id="SSF52540">
    <property type="entry name" value="P-loop containing nucleoside triphosphate hydrolases"/>
    <property type="match status" value="1"/>
</dbReference>
<dbReference type="PROSITE" id="PS00211">
    <property type="entry name" value="ABC_TRANSPORTER_1"/>
    <property type="match status" value="1"/>
</dbReference>
<dbReference type="CDD" id="cd03230">
    <property type="entry name" value="ABC_DR_subfamily_A"/>
    <property type="match status" value="1"/>
</dbReference>
<dbReference type="OrthoDB" id="9804819at2"/>
<dbReference type="EMBL" id="ALPT02000079">
    <property type="protein sequence ID" value="KGA96122.1"/>
    <property type="molecule type" value="Genomic_DNA"/>
</dbReference>
<evidence type="ECO:0000313" key="4">
    <source>
        <dbReference type="EMBL" id="AFV25781.1"/>
    </source>
</evidence>
<dbReference type="GO" id="GO:0016887">
    <property type="term" value="F:ATP hydrolysis activity"/>
    <property type="evidence" value="ECO:0007669"/>
    <property type="project" value="InterPro"/>
</dbReference>
<protein>
    <submittedName>
        <fullName evidence="5">Multidrug ABC transporter ATP-binding protein</fullName>
    </submittedName>
    <submittedName>
        <fullName evidence="4">Multidrug transporter</fullName>
    </submittedName>
</protein>
<keyword evidence="1" id="KW-0547">Nucleotide-binding</keyword>
<dbReference type="SMART" id="SM00382">
    <property type="entry name" value="AAA"/>
    <property type="match status" value="1"/>
</dbReference>
<evidence type="ECO:0000313" key="8">
    <source>
        <dbReference type="Proteomes" id="UP000297014"/>
    </source>
</evidence>
<dbReference type="RefSeq" id="WP_003322381.1">
    <property type="nucleotide sequence ID" value="NZ_ALPT02000079.1"/>
</dbReference>
<dbReference type="PANTHER" id="PTHR43158:SF5">
    <property type="entry name" value="ABC TRANSPORTER, ATP-BINDING PROTEIN"/>
    <property type="match status" value="1"/>
</dbReference>
<keyword evidence="7" id="KW-1185">Reference proteome</keyword>
<evidence type="ECO:0000313" key="7">
    <source>
        <dbReference type="Proteomes" id="UP000002754"/>
    </source>
</evidence>
<dbReference type="EMBL" id="JALP01000022">
    <property type="protein sequence ID" value="THG92073.1"/>
    <property type="molecule type" value="Genomic_DNA"/>
</dbReference>
<dbReference type="STRING" id="1218173.BALCAV_0218200"/>
<feature type="domain" description="ABC transporter" evidence="3">
    <location>
        <begin position="2"/>
        <end position="227"/>
    </location>
</feature>
<dbReference type="InterPro" id="IPR003593">
    <property type="entry name" value="AAA+_ATPase"/>
</dbReference>
<gene>
    <name evidence="6" type="ORF">AJ85_17455</name>
    <name evidence="4" type="ORF">BalcAV1881</name>
    <name evidence="5" type="ORF">BALCAV_0218200</name>
</gene>
<dbReference type="Proteomes" id="UP000002754">
    <property type="component" value="Unassembled WGS sequence"/>
</dbReference>
<dbReference type="eggNOG" id="COG1131">
    <property type="taxonomic scope" value="Bacteria"/>
</dbReference>
<evidence type="ECO:0000259" key="3">
    <source>
        <dbReference type="PROSITE" id="PS50893"/>
    </source>
</evidence>
<evidence type="ECO:0000313" key="5">
    <source>
        <dbReference type="EMBL" id="KGA96122.1"/>
    </source>
</evidence>
<reference evidence="4" key="1">
    <citation type="submission" date="2012-07" db="EMBL/GenBank/DDBJ databases">
        <title>A Draft Genome for Bacillus alcalophilus strain ATCC 27647.</title>
        <authorList>
            <person name="Attie O."/>
            <person name="Jayaprakash A."/>
            <person name="Sachidanandam R."/>
            <person name="Shah H."/>
            <person name="Paulsen I."/>
            <person name="Morino M."/>
            <person name="Ito M."/>
            <person name="Krulwich T."/>
        </authorList>
    </citation>
    <scope>NUCLEOTIDE SEQUENCE</scope>
    <source>
        <strain evidence="4">ATCC 27647</strain>
    </source>
</reference>